<evidence type="ECO:0000313" key="7">
    <source>
        <dbReference type="Proteomes" id="UP000194127"/>
    </source>
</evidence>
<dbReference type="PANTHER" id="PTHR12400:SF108">
    <property type="entry name" value="KINASE"/>
    <property type="match status" value="1"/>
</dbReference>
<gene>
    <name evidence="6" type="ORF">POSPLADRAFT_1160515</name>
</gene>
<dbReference type="GO" id="GO:0008440">
    <property type="term" value="F:inositol-1,4,5-trisphosphate 3-kinase activity"/>
    <property type="evidence" value="ECO:0007669"/>
    <property type="project" value="TreeGrafter"/>
</dbReference>
<dbReference type="GO" id="GO:0046854">
    <property type="term" value="P:phosphatidylinositol phosphate biosynthetic process"/>
    <property type="evidence" value="ECO:0007669"/>
    <property type="project" value="TreeGrafter"/>
</dbReference>
<dbReference type="GO" id="GO:0005634">
    <property type="term" value="C:nucleus"/>
    <property type="evidence" value="ECO:0007669"/>
    <property type="project" value="TreeGrafter"/>
</dbReference>
<comment type="similarity">
    <text evidence="1 4">Belongs to the inositol phosphokinase (IPK) family.</text>
</comment>
<dbReference type="EMBL" id="KZ110614">
    <property type="protein sequence ID" value="OSX56282.1"/>
    <property type="molecule type" value="Genomic_DNA"/>
</dbReference>
<dbReference type="Pfam" id="PF03770">
    <property type="entry name" value="IPK"/>
    <property type="match status" value="2"/>
</dbReference>
<evidence type="ECO:0000313" key="6">
    <source>
        <dbReference type="EMBL" id="OSX56282.1"/>
    </source>
</evidence>
<name>A0A1X6MJE4_9APHY</name>
<sequence>MSASSSQTHLPLTTQVGGHPGVLTTEDGVLLIKRALPREVAFYQSVSSDPALAQLYNFIPEFYGTLKLEGRLEHGASITDPNAIKPNLSYTFSKPNVLDVKLGTVLYDEDASPEKRARMEQVARETTTAETGVRLTGFQVYDLTSDKPVVTPKSYGKSIKAADLPEGITRFFPLAESPAQGGSSVSSSSEGETTVPRTGTGLPMNILEPLLSGIREEVGDLTDAFSGVDMRMVGGSLLIVYEADWERAREGLRLLQEQAEEGYQSDNEDEEGEEDEEDEEDEDSGELEGAHVTKPVGPPFVVRLIDFAHTRMVPGQGPDEGVLQGLRTVLRLLDGRLDQLRRAA</sequence>
<dbReference type="GO" id="GO:0005737">
    <property type="term" value="C:cytoplasm"/>
    <property type="evidence" value="ECO:0007669"/>
    <property type="project" value="TreeGrafter"/>
</dbReference>
<dbReference type="GeneID" id="36332505"/>
<evidence type="ECO:0000256" key="4">
    <source>
        <dbReference type="RuleBase" id="RU363090"/>
    </source>
</evidence>
<accession>A0A1X6MJE4</accession>
<dbReference type="STRING" id="670580.A0A1X6MJE4"/>
<keyword evidence="3 4" id="KW-0418">Kinase</keyword>
<dbReference type="InterPro" id="IPR005522">
    <property type="entry name" value="IPK"/>
</dbReference>
<feature type="region of interest" description="Disordered" evidence="5">
    <location>
        <begin position="175"/>
        <end position="204"/>
    </location>
</feature>
<evidence type="ECO:0000256" key="5">
    <source>
        <dbReference type="SAM" id="MobiDB-lite"/>
    </source>
</evidence>
<dbReference type="PANTHER" id="PTHR12400">
    <property type="entry name" value="INOSITOL POLYPHOSPHATE KINASE"/>
    <property type="match status" value="1"/>
</dbReference>
<dbReference type="AlphaFoldDB" id="A0A1X6MJE4"/>
<dbReference type="RefSeq" id="XP_024333076.1">
    <property type="nucleotide sequence ID" value="XM_024487556.1"/>
</dbReference>
<dbReference type="Proteomes" id="UP000194127">
    <property type="component" value="Unassembled WGS sequence"/>
</dbReference>
<dbReference type="OrthoDB" id="338650at2759"/>
<dbReference type="SUPFAM" id="SSF56104">
    <property type="entry name" value="SAICAR synthase-like"/>
    <property type="match status" value="1"/>
</dbReference>
<evidence type="ECO:0000256" key="1">
    <source>
        <dbReference type="ARBA" id="ARBA00007374"/>
    </source>
</evidence>
<dbReference type="GO" id="GO:0000824">
    <property type="term" value="F:inositol-1,4,5,6-tetrakisphosphate 3-kinase activity"/>
    <property type="evidence" value="ECO:0007669"/>
    <property type="project" value="TreeGrafter"/>
</dbReference>
<evidence type="ECO:0000256" key="3">
    <source>
        <dbReference type="ARBA" id="ARBA00022777"/>
    </source>
</evidence>
<dbReference type="Gene3D" id="3.30.470.160">
    <property type="entry name" value="Inositol polyphosphate kinase"/>
    <property type="match status" value="1"/>
</dbReference>
<reference evidence="6 7" key="1">
    <citation type="submission" date="2017-04" db="EMBL/GenBank/DDBJ databases">
        <title>Genome Sequence of the Model Brown-Rot Fungus Postia placenta SB12.</title>
        <authorList>
            <consortium name="DOE Joint Genome Institute"/>
            <person name="Gaskell J."/>
            <person name="Kersten P."/>
            <person name="Larrondo L.F."/>
            <person name="Canessa P."/>
            <person name="Martinez D."/>
            <person name="Hibbett D."/>
            <person name="Schmoll M."/>
            <person name="Kubicek C.P."/>
            <person name="Martinez A.T."/>
            <person name="Yadav J."/>
            <person name="Master E."/>
            <person name="Magnuson J.K."/>
            <person name="James T."/>
            <person name="Yaver D."/>
            <person name="Berka R."/>
            <person name="Labutti K."/>
            <person name="Lipzen A."/>
            <person name="Aerts A."/>
            <person name="Barry K."/>
            <person name="Henrissat B."/>
            <person name="Blanchette R."/>
            <person name="Grigoriev I."/>
            <person name="Cullen D."/>
        </authorList>
    </citation>
    <scope>NUCLEOTIDE SEQUENCE [LARGE SCALE GENOMIC DNA]</scope>
    <source>
        <strain evidence="6 7">MAD-698-R-SB12</strain>
    </source>
</reference>
<dbReference type="EC" id="2.7.-.-" evidence="4"/>
<protein>
    <recommendedName>
        <fullName evidence="4">Kinase</fullName>
        <ecNumber evidence="4">2.7.-.-</ecNumber>
    </recommendedName>
</protein>
<proteinExistence type="inferred from homology"/>
<keyword evidence="2 4" id="KW-0808">Transferase</keyword>
<feature type="compositionally biased region" description="Acidic residues" evidence="5">
    <location>
        <begin position="266"/>
        <end position="286"/>
    </location>
</feature>
<evidence type="ECO:0000256" key="2">
    <source>
        <dbReference type="ARBA" id="ARBA00022679"/>
    </source>
</evidence>
<keyword evidence="7" id="KW-1185">Reference proteome</keyword>
<dbReference type="GO" id="GO:0032958">
    <property type="term" value="P:inositol phosphate biosynthetic process"/>
    <property type="evidence" value="ECO:0007669"/>
    <property type="project" value="InterPro"/>
</dbReference>
<feature type="region of interest" description="Disordered" evidence="5">
    <location>
        <begin position="258"/>
        <end position="295"/>
    </location>
</feature>
<organism evidence="6 7">
    <name type="scientific">Postia placenta MAD-698-R-SB12</name>
    <dbReference type="NCBI Taxonomy" id="670580"/>
    <lineage>
        <taxon>Eukaryota</taxon>
        <taxon>Fungi</taxon>
        <taxon>Dikarya</taxon>
        <taxon>Basidiomycota</taxon>
        <taxon>Agaricomycotina</taxon>
        <taxon>Agaricomycetes</taxon>
        <taxon>Polyporales</taxon>
        <taxon>Adustoporiaceae</taxon>
        <taxon>Rhodonia</taxon>
    </lineage>
</organism>
<feature type="compositionally biased region" description="Low complexity" evidence="5">
    <location>
        <begin position="182"/>
        <end position="195"/>
    </location>
</feature>
<dbReference type="InterPro" id="IPR038286">
    <property type="entry name" value="IPK_sf"/>
</dbReference>